<dbReference type="PATRIC" id="fig|742727.4.peg.3436"/>
<evidence type="ECO:0000313" key="2">
    <source>
        <dbReference type="Proteomes" id="UP000009872"/>
    </source>
</evidence>
<proteinExistence type="predicted"/>
<name>K9DZS4_9BACE</name>
<dbReference type="EMBL" id="ADLF01000013">
    <property type="protein sequence ID" value="EKU89923.1"/>
    <property type="molecule type" value="Genomic_DNA"/>
</dbReference>
<protein>
    <recommendedName>
        <fullName evidence="3">DUF4906 domain-containing protein</fullName>
    </recommendedName>
</protein>
<accession>K9DZS4</accession>
<dbReference type="AlphaFoldDB" id="K9DZS4"/>
<dbReference type="Proteomes" id="UP000009872">
    <property type="component" value="Unassembled WGS sequence"/>
</dbReference>
<organism evidence="1 2">
    <name type="scientific">Bacteroides oleiciplenus YIT 12058</name>
    <dbReference type="NCBI Taxonomy" id="742727"/>
    <lineage>
        <taxon>Bacteria</taxon>
        <taxon>Pseudomonadati</taxon>
        <taxon>Bacteroidota</taxon>
        <taxon>Bacteroidia</taxon>
        <taxon>Bacteroidales</taxon>
        <taxon>Bacteroidaceae</taxon>
        <taxon>Bacteroides</taxon>
    </lineage>
</organism>
<comment type="caution">
    <text evidence="1">The sequence shown here is derived from an EMBL/GenBank/DDBJ whole genome shotgun (WGS) entry which is preliminary data.</text>
</comment>
<sequence length="389" mass="41425">MLMNKIITLFYVAAIFLLVACESSESVDSESGGVSIYLSLPPALSVDTRAGNIGAVTINDVWVVQFGADGKMLHAVCYGSAKISNLGDSGALVQVETGNFSDVKGTFRIIANFGEGQSQLVAFSQKGDATKADLDGIIINYTNYKSQQNYLVSDDQEFNGTDASGKAVLLAGLSYAYSWVDVKWTNKVTAPARFTLQSITAYNLPTSFAIESRAGTSSGAYPATSVVTGTYPVDAVDTTNPDPNGLSSNSTSTFYMPENLRGVGCGKSFQEKNLNAYGPKADGTAPVLGSDGKPEAGGDLSKCTYIDLIGSYWYSYDGGNPTGTSPISVRYRLYLGGNLVNDYNVRRGYHYTITVQISGANSADVRVTITNGNVVVFDKVEEINKVVDF</sequence>
<dbReference type="HOGENOM" id="CLU_064485_0_0_10"/>
<evidence type="ECO:0000313" key="1">
    <source>
        <dbReference type="EMBL" id="EKU89923.1"/>
    </source>
</evidence>
<reference evidence="1 2" key="1">
    <citation type="submission" date="2012-09" db="EMBL/GenBank/DDBJ databases">
        <title>The Genome Sequence of Bacteroides oleiciplenus YIT 12058.</title>
        <authorList>
            <consortium name="The Broad Institute Genome Sequencing Platform"/>
            <person name="Earl A."/>
            <person name="Ward D."/>
            <person name="Feldgarden M."/>
            <person name="Gevers D."/>
            <person name="Morotomi M."/>
            <person name="Walker B."/>
            <person name="Young S.K."/>
            <person name="Zeng Q."/>
            <person name="Gargeya S."/>
            <person name="Fitzgerald M."/>
            <person name="Haas B."/>
            <person name="Abouelleil A."/>
            <person name="Alvarado L."/>
            <person name="Arachchi H.M."/>
            <person name="Berlin A.M."/>
            <person name="Chapman S.B."/>
            <person name="Goldberg J."/>
            <person name="Griggs A."/>
            <person name="Gujja S."/>
            <person name="Hansen M."/>
            <person name="Howarth C."/>
            <person name="Imamovic A."/>
            <person name="Larimer J."/>
            <person name="McCowen C."/>
            <person name="Montmayeur A."/>
            <person name="Murphy C."/>
            <person name="Neiman D."/>
            <person name="Pearson M."/>
            <person name="Priest M."/>
            <person name="Roberts A."/>
            <person name="Saif S."/>
            <person name="Shea T."/>
            <person name="Sisk P."/>
            <person name="Sykes S."/>
            <person name="Wortman J."/>
            <person name="Nusbaum C."/>
            <person name="Birren B."/>
        </authorList>
    </citation>
    <scope>NUCLEOTIDE SEQUENCE [LARGE SCALE GENOMIC DNA]</scope>
    <source>
        <strain evidence="1 2">YIT 12058</strain>
    </source>
</reference>
<gene>
    <name evidence="1" type="ORF">HMPREF9447_03361</name>
</gene>
<keyword evidence="2" id="KW-1185">Reference proteome</keyword>
<dbReference type="PROSITE" id="PS51257">
    <property type="entry name" value="PROKAR_LIPOPROTEIN"/>
    <property type="match status" value="1"/>
</dbReference>
<evidence type="ECO:0008006" key="3">
    <source>
        <dbReference type="Google" id="ProtNLM"/>
    </source>
</evidence>
<dbReference type="eggNOG" id="ENOG50342YH">
    <property type="taxonomic scope" value="Bacteria"/>
</dbReference>
<dbReference type="STRING" id="742727.HMPREF9447_03361"/>